<comment type="caution">
    <text evidence="6">The sequence shown here is derived from an EMBL/GenBank/DDBJ whole genome shotgun (WGS) entry which is preliminary data.</text>
</comment>
<feature type="domain" description="Reverse transcriptase Ty1/copia-type" evidence="4">
    <location>
        <begin position="1584"/>
        <end position="1648"/>
    </location>
</feature>
<keyword evidence="1" id="KW-0479">Metal-binding</keyword>
<dbReference type="CDD" id="cd09272">
    <property type="entry name" value="RNase_HI_RT_Ty1"/>
    <property type="match status" value="1"/>
</dbReference>
<name>A0A6L2J1E4_TANCI</name>
<gene>
    <name evidence="6" type="ORF">Tci_002584</name>
</gene>
<sequence length="1699" mass="192179">MFTSRNDYQPAENHMISRSKSKKHTHKAKAENTNLEVLYTLHMDLCGPTQVQTFNGKKYILVIIDDYSRFTWVKFLRSKDETPDEDVGKLQPTADIGIFVGYAPSRKGYKIYNKRTRRIMETIHALFKELSEPMAPMQLNTRPTPTFLTPGQISSGPVPNPVPATPYVPPTNKDLEILFQSMFDEYLEPPHVERPVSPAPAVLVPVNTAGTPSSTTIDQDAPSPSHSPSSSALQSPSLQQSIATESTIMEDNLLALVDNDPFINMMDLCDPVDTPMVDRLKLDEESLGIPVDQTRFHCMVDSLMYLIASRPDLVFTVCMCASAISLCCNNVQHSWSKHIDIQHHFIREQFEKGVVELYFMTTDYQLTDIFTKALPRERFEFLLSRLDKMADENVLAQAPTRSDDQILPFAAWNTLTHEAKIGTYSFELDKTRFILDANLLREALEITPIDQAHQFMSPPLASPFHLAEEDFRLGNLKFVSKGEADESTKTTPPQQADKGKIAKVCKVKSPFQLVDEPDEELAHSELELKLEHQGEGNKDDMERAIQMNLDLFQAQSQAHVGDVAIREPVAEATQPLLVVEGKGEAPWTNSYSKDRLQLLKCHYLDPLHKLRMRHPPILSVTHRMLLMLKTNSGGDTEILQIDEEQGKDMYDQVNLKEKTNELDQGQAGSNPGITSESRPPPEQVVMDEDQAGPDHPFCLALNGIGESRGVLARPDLEPTHDELIDDLYHKNLEDAYAIGDQFINDKSTKDEPKKPNVEAEVVSMVTVPIYQASYSVPPLSIPVPIIDLSPPKPASSTTQALIFTATTITTTTTLRHNNKAQLNQNHFRELSEAEMKEILHQCMFETGTYKSLPEHVALYEALEASMEGENIDEYLTEKDKSSQSQAPQSSEWKKSITRDAPSSFSKKQSNPHAEQPVKDIPMPDTANISDSKDTDSAHLLKIKQRTEWDMQTFMQWYCQRMGKTELTQEDLEGQAYEVVKAFYPDIVRLYKPLPLSGLPGDVTIQTQLFFNHDLDYLRYGSKGSEQALSISKMKDARYLDFGLELLTPKHLWINEVCTYDIGASYVRTHMRILSVVGIKAYSHYEYNYLKEITLRIADYQEYTITEKDFKILNPSDFEDLNLLLLQGHLNHLSGSDKRMLSTAVKLQTRWDAKGFEYKHDYTIIESPRAVVFPVSNNKQKIMRFNEIYKFSDGRGRDVVSVLSLLNYSFDTSLLLVGNSYPLTRITLANVVPLKKTTSHSVETQKPELKVYSRKLKNGKNIGSGKKAKIVESKNANHSEPNHTWGSKATYIPSSSSRVMTGCPDCSLLSGNDHIARIMGYVDYQLRNVTISRVYYVEGLEYNLFSVGKSKKSSHQPKAEDTNQEKLYLLRMDLCGSMRVASTTGKGFEESPKTPHFHDDPLHESLHEDLTSQGSSSNVRSIYTPFESLDKIMLIKLKWIYKIKTDEFGNVLKNKARLVAQGFMQEEGIDFEESFAPVARIEAICIFVENATHKNMMIFQMDVQTTFLNGELKEEVYVSQLEGFVNQDNPSYVYKLKKALYVLKQAPRVWYDMLSSFLISQHFSKGAVDPILFTQKAGNDLLLDNPSYVYKLKKALYVLKQAPRVWYDMLSSFLISQHFSKGAVDPILFTQKAGNDLLLTRPYLCSLLMCLVSGKAYRKALKCGKTDLSTPKGTINMGLWYSKDTDMSLTAYADADHTGC</sequence>
<evidence type="ECO:0000256" key="1">
    <source>
        <dbReference type="ARBA" id="ARBA00022723"/>
    </source>
</evidence>
<feature type="region of interest" description="Disordered" evidence="3">
    <location>
        <begin position="660"/>
        <end position="692"/>
    </location>
</feature>
<dbReference type="Pfam" id="PF07727">
    <property type="entry name" value="RVT_2"/>
    <property type="match status" value="2"/>
</dbReference>
<feature type="domain" description="Retroviral polymerase SH3-like" evidence="5">
    <location>
        <begin position="83"/>
        <end position="130"/>
    </location>
</feature>
<dbReference type="InterPro" id="IPR039537">
    <property type="entry name" value="Retrotran_Ty1/copia-like"/>
</dbReference>
<dbReference type="Gene3D" id="3.30.420.10">
    <property type="entry name" value="Ribonuclease H-like superfamily/Ribonuclease H"/>
    <property type="match status" value="1"/>
</dbReference>
<accession>A0A6L2J1E4</accession>
<feature type="domain" description="Reverse transcriptase Ty1/copia-type" evidence="4">
    <location>
        <begin position="1434"/>
        <end position="1580"/>
    </location>
</feature>
<dbReference type="GO" id="GO:0003676">
    <property type="term" value="F:nucleic acid binding"/>
    <property type="evidence" value="ECO:0007669"/>
    <property type="project" value="InterPro"/>
</dbReference>
<evidence type="ECO:0000313" key="6">
    <source>
        <dbReference type="EMBL" id="GEU30606.1"/>
    </source>
</evidence>
<dbReference type="EMBL" id="BKCJ010000171">
    <property type="protein sequence ID" value="GEU30606.1"/>
    <property type="molecule type" value="Genomic_DNA"/>
</dbReference>
<evidence type="ECO:0000259" key="4">
    <source>
        <dbReference type="Pfam" id="PF07727"/>
    </source>
</evidence>
<evidence type="ECO:0000256" key="2">
    <source>
        <dbReference type="ARBA" id="ARBA00022801"/>
    </source>
</evidence>
<feature type="compositionally biased region" description="Polar residues" evidence="3">
    <location>
        <begin position="662"/>
        <end position="677"/>
    </location>
</feature>
<dbReference type="InterPro" id="IPR036397">
    <property type="entry name" value="RNaseH_sf"/>
</dbReference>
<dbReference type="SUPFAM" id="SSF53098">
    <property type="entry name" value="Ribonuclease H-like"/>
    <property type="match status" value="1"/>
</dbReference>
<dbReference type="Pfam" id="PF25597">
    <property type="entry name" value="SH3_retrovirus"/>
    <property type="match status" value="1"/>
</dbReference>
<reference evidence="6" key="1">
    <citation type="journal article" date="2019" name="Sci. Rep.">
        <title>Draft genome of Tanacetum cinerariifolium, the natural source of mosquito coil.</title>
        <authorList>
            <person name="Yamashiro T."/>
            <person name="Shiraishi A."/>
            <person name="Satake H."/>
            <person name="Nakayama K."/>
        </authorList>
    </citation>
    <scope>NUCLEOTIDE SEQUENCE</scope>
</reference>
<dbReference type="PANTHER" id="PTHR42648">
    <property type="entry name" value="TRANSPOSASE, PUTATIVE-RELATED"/>
    <property type="match status" value="1"/>
</dbReference>
<dbReference type="PANTHER" id="PTHR42648:SF18">
    <property type="entry name" value="RETROTRANSPOSON, UNCLASSIFIED-LIKE PROTEIN"/>
    <property type="match status" value="1"/>
</dbReference>
<protein>
    <submittedName>
        <fullName evidence="6">Retrovirus-related Pol polyprotein from transposon TNT 1-94</fullName>
    </submittedName>
</protein>
<organism evidence="6">
    <name type="scientific">Tanacetum cinerariifolium</name>
    <name type="common">Dalmatian daisy</name>
    <name type="synonym">Chrysanthemum cinerariifolium</name>
    <dbReference type="NCBI Taxonomy" id="118510"/>
    <lineage>
        <taxon>Eukaryota</taxon>
        <taxon>Viridiplantae</taxon>
        <taxon>Streptophyta</taxon>
        <taxon>Embryophyta</taxon>
        <taxon>Tracheophyta</taxon>
        <taxon>Spermatophyta</taxon>
        <taxon>Magnoliopsida</taxon>
        <taxon>eudicotyledons</taxon>
        <taxon>Gunneridae</taxon>
        <taxon>Pentapetalae</taxon>
        <taxon>asterids</taxon>
        <taxon>campanulids</taxon>
        <taxon>Asterales</taxon>
        <taxon>Asteraceae</taxon>
        <taxon>Asteroideae</taxon>
        <taxon>Anthemideae</taxon>
        <taxon>Anthemidinae</taxon>
        <taxon>Tanacetum</taxon>
    </lineage>
</organism>
<feature type="compositionally biased region" description="Polar residues" evidence="3">
    <location>
        <begin position="208"/>
        <end position="217"/>
    </location>
</feature>
<proteinExistence type="predicted"/>
<feature type="compositionally biased region" description="Low complexity" evidence="3">
    <location>
        <begin position="218"/>
        <end position="240"/>
    </location>
</feature>
<feature type="compositionally biased region" description="Basic and acidic residues" evidence="3">
    <location>
        <begin position="1386"/>
        <end position="1409"/>
    </location>
</feature>
<evidence type="ECO:0000256" key="3">
    <source>
        <dbReference type="SAM" id="MobiDB-lite"/>
    </source>
</evidence>
<feature type="compositionally biased region" description="Basic residues" evidence="3">
    <location>
        <begin position="17"/>
        <end position="27"/>
    </location>
</feature>
<feature type="region of interest" description="Disordered" evidence="3">
    <location>
        <begin position="877"/>
        <end position="933"/>
    </location>
</feature>
<dbReference type="InterPro" id="IPR012337">
    <property type="entry name" value="RNaseH-like_sf"/>
</dbReference>
<keyword evidence="2" id="KW-0378">Hydrolase</keyword>
<dbReference type="GO" id="GO:0046872">
    <property type="term" value="F:metal ion binding"/>
    <property type="evidence" value="ECO:0007669"/>
    <property type="project" value="UniProtKB-KW"/>
</dbReference>
<dbReference type="InterPro" id="IPR013103">
    <property type="entry name" value="RVT_2"/>
</dbReference>
<dbReference type="InterPro" id="IPR057670">
    <property type="entry name" value="SH3_retrovirus"/>
</dbReference>
<feature type="region of interest" description="Disordered" evidence="3">
    <location>
        <begin position="1383"/>
        <end position="1413"/>
    </location>
</feature>
<feature type="compositionally biased region" description="Polar residues" evidence="3">
    <location>
        <begin position="900"/>
        <end position="912"/>
    </location>
</feature>
<feature type="region of interest" description="Disordered" evidence="3">
    <location>
        <begin position="1"/>
        <end position="27"/>
    </location>
</feature>
<feature type="region of interest" description="Disordered" evidence="3">
    <location>
        <begin position="203"/>
        <end position="240"/>
    </location>
</feature>
<evidence type="ECO:0000259" key="5">
    <source>
        <dbReference type="Pfam" id="PF25597"/>
    </source>
</evidence>
<dbReference type="GO" id="GO:0016787">
    <property type="term" value="F:hydrolase activity"/>
    <property type="evidence" value="ECO:0007669"/>
    <property type="project" value="UniProtKB-KW"/>
</dbReference>